<organism evidence="2 3">
    <name type="scientific">Xylaria arbuscula</name>
    <dbReference type="NCBI Taxonomy" id="114810"/>
    <lineage>
        <taxon>Eukaryota</taxon>
        <taxon>Fungi</taxon>
        <taxon>Dikarya</taxon>
        <taxon>Ascomycota</taxon>
        <taxon>Pezizomycotina</taxon>
        <taxon>Sordariomycetes</taxon>
        <taxon>Xylariomycetidae</taxon>
        <taxon>Xylariales</taxon>
        <taxon>Xylariaceae</taxon>
        <taxon>Xylaria</taxon>
    </lineage>
</organism>
<protein>
    <recommendedName>
        <fullName evidence="1">N-acetyltransferase domain-containing protein</fullName>
    </recommendedName>
</protein>
<dbReference type="GO" id="GO:1990189">
    <property type="term" value="F:protein N-terminal-serine acetyltransferase activity"/>
    <property type="evidence" value="ECO:0007669"/>
    <property type="project" value="TreeGrafter"/>
</dbReference>
<dbReference type="FunFam" id="3.40.630.30:FF:000047">
    <property type="entry name" value="Acetyltransferase, GNAT family"/>
    <property type="match status" value="1"/>
</dbReference>
<keyword evidence="3" id="KW-1185">Reference proteome</keyword>
<accession>A0A9W8NE23</accession>
<dbReference type="InterPro" id="IPR000182">
    <property type="entry name" value="GNAT_dom"/>
</dbReference>
<dbReference type="PANTHER" id="PTHR43441">
    <property type="entry name" value="RIBOSOMAL-PROTEIN-SERINE ACETYLTRANSFERASE"/>
    <property type="match status" value="1"/>
</dbReference>
<gene>
    <name evidence="2" type="ORF">NPX13_g5410</name>
</gene>
<comment type="caution">
    <text evidence="2">The sequence shown here is derived from an EMBL/GenBank/DDBJ whole genome shotgun (WGS) entry which is preliminary data.</text>
</comment>
<sequence>MDLSPPNVSNALGAIVEGGTAIKPSRDAKLSGQYVTLVGLSSEHVEPLYAHVSGYENVGLWDYLFDGPFADLASFRTAMEAKIPSQDTITYAIIPTDRPKTADGADNVVGCASYMRINTTNRVVEVGSILFSPQLQRSTAATEAMYLMAKHALEELGYRRYEWKCNALNMPSQRAALRLGFEFEGVFRKHMIIKGRSRDTAWFAIIDDDWPLIKKAFEDWLNPANFGELGKQIKRLEDFRNT</sequence>
<dbReference type="SUPFAM" id="SSF55729">
    <property type="entry name" value="Acyl-CoA N-acyltransferases (Nat)"/>
    <property type="match status" value="1"/>
</dbReference>
<dbReference type="OrthoDB" id="41238at2759"/>
<dbReference type="VEuPathDB" id="FungiDB:F4678DRAFT_431200"/>
<proteinExistence type="predicted"/>
<dbReference type="Gene3D" id="3.40.630.30">
    <property type="match status" value="1"/>
</dbReference>
<dbReference type="Pfam" id="PF13302">
    <property type="entry name" value="Acetyltransf_3"/>
    <property type="match status" value="1"/>
</dbReference>
<dbReference type="PROSITE" id="PS51186">
    <property type="entry name" value="GNAT"/>
    <property type="match status" value="1"/>
</dbReference>
<feature type="domain" description="N-acetyltransferase" evidence="1">
    <location>
        <begin position="59"/>
        <end position="199"/>
    </location>
</feature>
<evidence type="ECO:0000313" key="3">
    <source>
        <dbReference type="Proteomes" id="UP001148614"/>
    </source>
</evidence>
<dbReference type="AlphaFoldDB" id="A0A9W8NE23"/>
<evidence type="ECO:0000313" key="2">
    <source>
        <dbReference type="EMBL" id="KAJ3571356.1"/>
    </source>
</evidence>
<name>A0A9W8NE23_9PEZI</name>
<dbReference type="InterPro" id="IPR016181">
    <property type="entry name" value="Acyl_CoA_acyltransferase"/>
</dbReference>
<dbReference type="InterPro" id="IPR051908">
    <property type="entry name" value="Ribosomal_N-acetyltransferase"/>
</dbReference>
<dbReference type="Proteomes" id="UP001148614">
    <property type="component" value="Unassembled WGS sequence"/>
</dbReference>
<reference evidence="2" key="1">
    <citation type="submission" date="2022-07" db="EMBL/GenBank/DDBJ databases">
        <title>Genome Sequence of Xylaria arbuscula.</title>
        <authorList>
            <person name="Buettner E."/>
        </authorList>
    </citation>
    <scope>NUCLEOTIDE SEQUENCE</scope>
    <source>
        <strain evidence="2">VT107</strain>
    </source>
</reference>
<evidence type="ECO:0000259" key="1">
    <source>
        <dbReference type="PROSITE" id="PS51186"/>
    </source>
</evidence>
<dbReference type="EMBL" id="JANPWZ010000851">
    <property type="protein sequence ID" value="KAJ3571356.1"/>
    <property type="molecule type" value="Genomic_DNA"/>
</dbReference>
<dbReference type="GO" id="GO:0008999">
    <property type="term" value="F:protein-N-terminal-alanine acetyltransferase activity"/>
    <property type="evidence" value="ECO:0007669"/>
    <property type="project" value="TreeGrafter"/>
</dbReference>
<dbReference type="PANTHER" id="PTHR43441:SF2">
    <property type="entry name" value="FAMILY ACETYLTRANSFERASE, PUTATIVE (AFU_ORTHOLOGUE AFUA_7G00850)-RELATED"/>
    <property type="match status" value="1"/>
</dbReference>